<reference evidence="3" key="1">
    <citation type="journal article" date="2005" name="Nature">
        <title>The map-based sequence of the rice genome.</title>
        <authorList>
            <consortium name="International rice genome sequencing project (IRGSP)"/>
            <person name="Matsumoto T."/>
            <person name="Wu J."/>
            <person name="Kanamori H."/>
            <person name="Katayose Y."/>
            <person name="Fujisawa M."/>
            <person name="Namiki N."/>
            <person name="Mizuno H."/>
            <person name="Yamamoto K."/>
            <person name="Antonio B.A."/>
            <person name="Baba T."/>
            <person name="Sakata K."/>
            <person name="Nagamura Y."/>
            <person name="Aoki H."/>
            <person name="Arikawa K."/>
            <person name="Arita K."/>
            <person name="Bito T."/>
            <person name="Chiden Y."/>
            <person name="Fujitsuka N."/>
            <person name="Fukunaka R."/>
            <person name="Hamada M."/>
            <person name="Harada C."/>
            <person name="Hayashi A."/>
            <person name="Hijishita S."/>
            <person name="Honda M."/>
            <person name="Hosokawa S."/>
            <person name="Ichikawa Y."/>
            <person name="Idonuma A."/>
            <person name="Iijima M."/>
            <person name="Ikeda M."/>
            <person name="Ikeno M."/>
            <person name="Ito K."/>
            <person name="Ito S."/>
            <person name="Ito T."/>
            <person name="Ito Y."/>
            <person name="Ito Y."/>
            <person name="Iwabuchi A."/>
            <person name="Kamiya K."/>
            <person name="Karasawa W."/>
            <person name="Kurita K."/>
            <person name="Katagiri S."/>
            <person name="Kikuta A."/>
            <person name="Kobayashi H."/>
            <person name="Kobayashi N."/>
            <person name="Machita K."/>
            <person name="Maehara T."/>
            <person name="Masukawa M."/>
            <person name="Mizubayashi T."/>
            <person name="Mukai Y."/>
            <person name="Nagasaki H."/>
            <person name="Nagata Y."/>
            <person name="Naito S."/>
            <person name="Nakashima M."/>
            <person name="Nakama Y."/>
            <person name="Nakamichi Y."/>
            <person name="Nakamura M."/>
            <person name="Meguro A."/>
            <person name="Negishi M."/>
            <person name="Ohta I."/>
            <person name="Ohta T."/>
            <person name="Okamoto M."/>
            <person name="Ono N."/>
            <person name="Saji S."/>
            <person name="Sakaguchi M."/>
            <person name="Sakai K."/>
            <person name="Shibata M."/>
            <person name="Shimokawa T."/>
            <person name="Song J."/>
            <person name="Takazaki Y."/>
            <person name="Terasawa K."/>
            <person name="Tsugane M."/>
            <person name="Tsuji K."/>
            <person name="Ueda S."/>
            <person name="Waki K."/>
            <person name="Yamagata H."/>
            <person name="Yamamoto M."/>
            <person name="Yamamoto S."/>
            <person name="Yamane H."/>
            <person name="Yoshiki S."/>
            <person name="Yoshihara R."/>
            <person name="Yukawa K."/>
            <person name="Zhong H."/>
            <person name="Yano M."/>
            <person name="Yuan Q."/>
            <person name="Ouyang S."/>
            <person name="Liu J."/>
            <person name="Jones K.M."/>
            <person name="Gansberger K."/>
            <person name="Moffat K."/>
            <person name="Hill J."/>
            <person name="Bera J."/>
            <person name="Fadrosh D."/>
            <person name="Jin S."/>
            <person name="Johri S."/>
            <person name="Kim M."/>
            <person name="Overton L."/>
            <person name="Reardon M."/>
            <person name="Tsitrin T."/>
            <person name="Vuong H."/>
            <person name="Weaver B."/>
            <person name="Ciecko A."/>
            <person name="Tallon L."/>
            <person name="Jackson J."/>
            <person name="Pai G."/>
            <person name="Aken S.V."/>
            <person name="Utterback T."/>
            <person name="Reidmuller S."/>
            <person name="Feldblyum T."/>
            <person name="Hsiao J."/>
            <person name="Zismann V."/>
            <person name="Iobst S."/>
            <person name="de Vazeille A.R."/>
            <person name="Buell C.R."/>
            <person name="Ying K."/>
            <person name="Li Y."/>
            <person name="Lu T."/>
            <person name="Huang Y."/>
            <person name="Zhao Q."/>
            <person name="Feng Q."/>
            <person name="Zhang L."/>
            <person name="Zhu J."/>
            <person name="Weng Q."/>
            <person name="Mu J."/>
            <person name="Lu Y."/>
            <person name="Fan D."/>
            <person name="Liu Y."/>
            <person name="Guan J."/>
            <person name="Zhang Y."/>
            <person name="Yu S."/>
            <person name="Liu X."/>
            <person name="Zhang Y."/>
            <person name="Hong G."/>
            <person name="Han B."/>
            <person name="Choisne N."/>
            <person name="Demange N."/>
            <person name="Orjeda G."/>
            <person name="Samain S."/>
            <person name="Cattolico L."/>
            <person name="Pelletier E."/>
            <person name="Couloux A."/>
            <person name="Segurens B."/>
            <person name="Wincker P."/>
            <person name="D'Hont A."/>
            <person name="Scarpelli C."/>
            <person name="Weissenbach J."/>
            <person name="Salanoubat M."/>
            <person name="Quetier F."/>
            <person name="Yu Y."/>
            <person name="Kim H.R."/>
            <person name="Rambo T."/>
            <person name="Currie J."/>
            <person name="Collura K."/>
            <person name="Luo M."/>
            <person name="Yang T."/>
            <person name="Ammiraju J.S.S."/>
            <person name="Engler F."/>
            <person name="Soderlund C."/>
            <person name="Wing R.A."/>
            <person name="Palmer L.E."/>
            <person name="de la Bastide M."/>
            <person name="Spiegel L."/>
            <person name="Nascimento L."/>
            <person name="Zutavern T."/>
            <person name="O'Shaughnessy A."/>
            <person name="Dike S."/>
            <person name="Dedhia N."/>
            <person name="Preston R."/>
            <person name="Balija V."/>
            <person name="McCombie W.R."/>
            <person name="Chow T."/>
            <person name="Chen H."/>
            <person name="Chung M."/>
            <person name="Chen C."/>
            <person name="Shaw J."/>
            <person name="Wu H."/>
            <person name="Hsiao K."/>
            <person name="Chao Y."/>
            <person name="Chu M."/>
            <person name="Cheng C."/>
            <person name="Hour A."/>
            <person name="Lee P."/>
            <person name="Lin S."/>
            <person name="Lin Y."/>
            <person name="Liou J."/>
            <person name="Liu S."/>
            <person name="Hsing Y."/>
            <person name="Raghuvanshi S."/>
            <person name="Mohanty A."/>
            <person name="Bharti A.K."/>
            <person name="Gaur A."/>
            <person name="Gupta V."/>
            <person name="Kumar D."/>
            <person name="Ravi V."/>
            <person name="Vij S."/>
            <person name="Kapur A."/>
            <person name="Khurana P."/>
            <person name="Khurana P."/>
            <person name="Khurana J.P."/>
            <person name="Tyagi A.K."/>
            <person name="Gaikwad K."/>
            <person name="Singh A."/>
            <person name="Dalal V."/>
            <person name="Srivastava S."/>
            <person name="Dixit A."/>
            <person name="Pal A.K."/>
            <person name="Ghazi I.A."/>
            <person name="Yadav M."/>
            <person name="Pandit A."/>
            <person name="Bhargava A."/>
            <person name="Sureshbabu K."/>
            <person name="Batra K."/>
            <person name="Sharma T.R."/>
            <person name="Mohapatra T."/>
            <person name="Singh N.K."/>
            <person name="Messing J."/>
            <person name="Nelson A.B."/>
            <person name="Fuks G."/>
            <person name="Kavchok S."/>
            <person name="Keizer G."/>
            <person name="Linton E."/>
            <person name="Llaca V."/>
            <person name="Song R."/>
            <person name="Tanyolac B."/>
            <person name="Young S."/>
            <person name="Ho-Il K."/>
            <person name="Hahn J.H."/>
            <person name="Sangsakoo G."/>
            <person name="Vanavichit A."/>
            <person name="de Mattos Luiz.A.T."/>
            <person name="Zimmer P.D."/>
            <person name="Malone G."/>
            <person name="Dellagostin O."/>
            <person name="de Oliveira A.C."/>
            <person name="Bevan M."/>
            <person name="Bancroft I."/>
            <person name="Minx P."/>
            <person name="Cordum H."/>
            <person name="Wilson R."/>
            <person name="Cheng Z."/>
            <person name="Jin W."/>
            <person name="Jiang J."/>
            <person name="Leong S.A."/>
            <person name="Iwama H."/>
            <person name="Gojobori T."/>
            <person name="Itoh T."/>
            <person name="Niimura Y."/>
            <person name="Fujii Y."/>
            <person name="Habara T."/>
            <person name="Sakai H."/>
            <person name="Sato Y."/>
            <person name="Wilson G."/>
            <person name="Kumar K."/>
            <person name="McCouch S."/>
            <person name="Juretic N."/>
            <person name="Hoen D."/>
            <person name="Wright S."/>
            <person name="Bruskiewich R."/>
            <person name="Bureau T."/>
            <person name="Miyao A."/>
            <person name="Hirochika H."/>
            <person name="Nishikawa T."/>
            <person name="Kadowaki K."/>
            <person name="Sugiura M."/>
            <person name="Burr B."/>
            <person name="Sasaki T."/>
        </authorList>
    </citation>
    <scope>NUCLEOTIDE SEQUENCE [LARGE SCALE GENOMIC DNA]</scope>
    <source>
        <strain evidence="3">cv. Nipponbare</strain>
    </source>
</reference>
<dbReference type="GO" id="GO:0005737">
    <property type="term" value="C:cytoplasm"/>
    <property type="evidence" value="ECO:0000318"/>
    <property type="project" value="GO_Central"/>
</dbReference>
<accession>A0A0P0XYF9</accession>
<dbReference type="AlphaFoldDB" id="A0A0P0XYF9"/>
<dbReference type="GO" id="GO:0005634">
    <property type="term" value="C:nucleus"/>
    <property type="evidence" value="ECO:0000318"/>
    <property type="project" value="GO_Central"/>
</dbReference>
<organism evidence="2 3">
    <name type="scientific">Oryza sativa subsp. japonica</name>
    <name type="common">Rice</name>
    <dbReference type="NCBI Taxonomy" id="39947"/>
    <lineage>
        <taxon>Eukaryota</taxon>
        <taxon>Viridiplantae</taxon>
        <taxon>Streptophyta</taxon>
        <taxon>Embryophyta</taxon>
        <taxon>Tracheophyta</taxon>
        <taxon>Spermatophyta</taxon>
        <taxon>Magnoliopsida</taxon>
        <taxon>Liliopsida</taxon>
        <taxon>Poales</taxon>
        <taxon>Poaceae</taxon>
        <taxon>BOP clade</taxon>
        <taxon>Oryzoideae</taxon>
        <taxon>Oryzeae</taxon>
        <taxon>Oryzinae</taxon>
        <taxon>Oryza</taxon>
        <taxon>Oryza sativa</taxon>
    </lineage>
</organism>
<feature type="region of interest" description="Disordered" evidence="1">
    <location>
        <begin position="92"/>
        <end position="139"/>
    </location>
</feature>
<name>A0A0P0XYF9_ORYSJ</name>
<dbReference type="Gene3D" id="3.30.200.20">
    <property type="entry name" value="Phosphorylase Kinase, domain 1"/>
    <property type="match status" value="1"/>
</dbReference>
<dbReference type="EMBL" id="AP014967">
    <property type="protein sequence ID" value="BAT12405.1"/>
    <property type="molecule type" value="Genomic_DNA"/>
</dbReference>
<feature type="compositionally biased region" description="Pro residues" evidence="1">
    <location>
        <begin position="99"/>
        <end position="113"/>
    </location>
</feature>
<proteinExistence type="predicted"/>
<dbReference type="PaxDb" id="39947-A0A0P0XYF9"/>
<reference evidence="2 3" key="2">
    <citation type="journal article" date="2013" name="Plant Cell Physiol.">
        <title>Rice Annotation Project Database (RAP-DB): an integrative and interactive database for rice genomics.</title>
        <authorList>
            <person name="Sakai H."/>
            <person name="Lee S.S."/>
            <person name="Tanaka T."/>
            <person name="Numa H."/>
            <person name="Kim J."/>
            <person name="Kawahara Y."/>
            <person name="Wakimoto H."/>
            <person name="Yang C.C."/>
            <person name="Iwamoto M."/>
            <person name="Abe T."/>
            <person name="Yamada Y."/>
            <person name="Muto A."/>
            <person name="Inokuchi H."/>
            <person name="Ikemura T."/>
            <person name="Matsumoto T."/>
            <person name="Sasaki T."/>
            <person name="Itoh T."/>
        </authorList>
    </citation>
    <scope>NUCLEOTIDE SEQUENCE [LARGE SCALE GENOMIC DNA]</scope>
    <source>
        <strain evidence="3">cv. Nipponbare</strain>
    </source>
</reference>
<protein>
    <submittedName>
        <fullName evidence="2">Os11g0115301 protein</fullName>
    </submittedName>
</protein>
<evidence type="ECO:0000256" key="1">
    <source>
        <dbReference type="SAM" id="MobiDB-lite"/>
    </source>
</evidence>
<dbReference type="InParanoid" id="A0A0P0XYF9"/>
<sequence length="139" mass="15833">PPRRRSGRGTSSLCDASAAATSGLTGIRGSEGELCLYAMKVVDRWAVARKQKLERAAAKKRILRQLDHPFFLHPLRRLRRHDSLLLCRHGVLRRRRPPLSHPPHAIPPLPAPLRPLLRSRGAPRHQVPPHDRRHRRRAG</sequence>
<evidence type="ECO:0000313" key="2">
    <source>
        <dbReference type="EMBL" id="BAT12405.1"/>
    </source>
</evidence>
<gene>
    <name evidence="2" type="ordered locus">Os11g0115301</name>
    <name evidence="2" type="ORF">OSNPB_110115301</name>
</gene>
<dbReference type="GO" id="GO:0004674">
    <property type="term" value="F:protein serine/threonine kinase activity"/>
    <property type="evidence" value="ECO:0000318"/>
    <property type="project" value="GO_Central"/>
</dbReference>
<dbReference type="Proteomes" id="UP000059680">
    <property type="component" value="Chromosome 11"/>
</dbReference>
<feature type="non-terminal residue" evidence="2">
    <location>
        <position position="1"/>
    </location>
</feature>
<dbReference type="GO" id="GO:0005886">
    <property type="term" value="C:plasma membrane"/>
    <property type="evidence" value="ECO:0000318"/>
    <property type="project" value="GO_Central"/>
</dbReference>
<evidence type="ECO:0000313" key="3">
    <source>
        <dbReference type="Proteomes" id="UP000059680"/>
    </source>
</evidence>
<dbReference type="Gramene" id="Os11t0115301-00">
    <property type="protein sequence ID" value="Os11t0115301-00"/>
    <property type="gene ID" value="Os11g0115301"/>
</dbReference>
<reference evidence="2 3" key="3">
    <citation type="journal article" date="2013" name="Rice">
        <title>Improvement of the Oryza sativa Nipponbare reference genome using next generation sequence and optical map data.</title>
        <authorList>
            <person name="Kawahara Y."/>
            <person name="de la Bastide M."/>
            <person name="Hamilton J.P."/>
            <person name="Kanamori H."/>
            <person name="McCombie W.R."/>
            <person name="Ouyang S."/>
            <person name="Schwartz D.C."/>
            <person name="Tanaka T."/>
            <person name="Wu J."/>
            <person name="Zhou S."/>
            <person name="Childs K.L."/>
            <person name="Davidson R.M."/>
            <person name="Lin H."/>
            <person name="Quesada-Ocampo L."/>
            <person name="Vaillancourt B."/>
            <person name="Sakai H."/>
            <person name="Lee S.S."/>
            <person name="Kim J."/>
            <person name="Numa H."/>
            <person name="Itoh T."/>
            <person name="Buell C.R."/>
            <person name="Matsumoto T."/>
        </authorList>
    </citation>
    <scope>NUCLEOTIDE SEQUENCE [LARGE SCALE GENOMIC DNA]</scope>
    <source>
        <strain evidence="3">cv. Nipponbare</strain>
    </source>
</reference>
<keyword evidence="3" id="KW-1185">Reference proteome</keyword>